<dbReference type="AlphaFoldDB" id="A0A9D4BKN6"/>
<dbReference type="EMBL" id="JAIWYP010000016">
    <property type="protein sequence ID" value="KAH3696758.1"/>
    <property type="molecule type" value="Genomic_DNA"/>
</dbReference>
<organism evidence="2 3">
    <name type="scientific">Dreissena polymorpha</name>
    <name type="common">Zebra mussel</name>
    <name type="synonym">Mytilus polymorpha</name>
    <dbReference type="NCBI Taxonomy" id="45954"/>
    <lineage>
        <taxon>Eukaryota</taxon>
        <taxon>Metazoa</taxon>
        <taxon>Spiralia</taxon>
        <taxon>Lophotrochozoa</taxon>
        <taxon>Mollusca</taxon>
        <taxon>Bivalvia</taxon>
        <taxon>Autobranchia</taxon>
        <taxon>Heteroconchia</taxon>
        <taxon>Euheterodonta</taxon>
        <taxon>Imparidentia</taxon>
        <taxon>Neoheterodontei</taxon>
        <taxon>Myida</taxon>
        <taxon>Dreissenoidea</taxon>
        <taxon>Dreissenidae</taxon>
        <taxon>Dreissena</taxon>
    </lineage>
</organism>
<keyword evidence="1" id="KW-0732">Signal</keyword>
<feature type="signal peptide" evidence="1">
    <location>
        <begin position="1"/>
        <end position="22"/>
    </location>
</feature>
<comment type="caution">
    <text evidence="2">The sequence shown here is derived from an EMBL/GenBank/DDBJ whole genome shotgun (WGS) entry which is preliminary data.</text>
</comment>
<accession>A0A9D4BKN6</accession>
<proteinExistence type="predicted"/>
<sequence>MKPINVAKHIAFLIWTLHMATGSDVVLGVLGMPAFIECQLAVSETLVWQIQFGPIIAMNGKVLNENTTKYVVQKQTGFREILVIHDVSLDDDRIYQCQEITNRSAIDATKLNVLGKLW</sequence>
<evidence type="ECO:0008006" key="4">
    <source>
        <dbReference type="Google" id="ProtNLM"/>
    </source>
</evidence>
<evidence type="ECO:0000313" key="2">
    <source>
        <dbReference type="EMBL" id="KAH3696758.1"/>
    </source>
</evidence>
<gene>
    <name evidence="2" type="ORF">DPMN_084234</name>
</gene>
<dbReference type="SUPFAM" id="SSF48726">
    <property type="entry name" value="Immunoglobulin"/>
    <property type="match status" value="1"/>
</dbReference>
<dbReference type="InterPro" id="IPR036179">
    <property type="entry name" value="Ig-like_dom_sf"/>
</dbReference>
<evidence type="ECO:0000256" key="1">
    <source>
        <dbReference type="SAM" id="SignalP"/>
    </source>
</evidence>
<name>A0A9D4BKN6_DREPO</name>
<reference evidence="2" key="1">
    <citation type="journal article" date="2019" name="bioRxiv">
        <title>The Genome of the Zebra Mussel, Dreissena polymorpha: A Resource for Invasive Species Research.</title>
        <authorList>
            <person name="McCartney M.A."/>
            <person name="Auch B."/>
            <person name="Kono T."/>
            <person name="Mallez S."/>
            <person name="Zhang Y."/>
            <person name="Obille A."/>
            <person name="Becker A."/>
            <person name="Abrahante J.E."/>
            <person name="Garbe J."/>
            <person name="Badalamenti J.P."/>
            <person name="Herman A."/>
            <person name="Mangelson H."/>
            <person name="Liachko I."/>
            <person name="Sullivan S."/>
            <person name="Sone E.D."/>
            <person name="Koren S."/>
            <person name="Silverstein K.A.T."/>
            <person name="Beckman K.B."/>
            <person name="Gohl D.M."/>
        </authorList>
    </citation>
    <scope>NUCLEOTIDE SEQUENCE</scope>
    <source>
        <strain evidence="2">Duluth1</strain>
        <tissue evidence="2">Whole animal</tissue>
    </source>
</reference>
<reference evidence="2" key="2">
    <citation type="submission" date="2020-11" db="EMBL/GenBank/DDBJ databases">
        <authorList>
            <person name="McCartney M.A."/>
            <person name="Auch B."/>
            <person name="Kono T."/>
            <person name="Mallez S."/>
            <person name="Becker A."/>
            <person name="Gohl D.M."/>
            <person name="Silverstein K.A.T."/>
            <person name="Koren S."/>
            <person name="Bechman K.B."/>
            <person name="Herman A."/>
            <person name="Abrahante J.E."/>
            <person name="Garbe J."/>
        </authorList>
    </citation>
    <scope>NUCLEOTIDE SEQUENCE</scope>
    <source>
        <strain evidence="2">Duluth1</strain>
        <tissue evidence="2">Whole animal</tissue>
    </source>
</reference>
<evidence type="ECO:0000313" key="3">
    <source>
        <dbReference type="Proteomes" id="UP000828390"/>
    </source>
</evidence>
<dbReference type="Proteomes" id="UP000828390">
    <property type="component" value="Unassembled WGS sequence"/>
</dbReference>
<keyword evidence="3" id="KW-1185">Reference proteome</keyword>
<feature type="chain" id="PRO_5039479823" description="Immunoglobulin V-set domain-containing protein" evidence="1">
    <location>
        <begin position="23"/>
        <end position="118"/>
    </location>
</feature>
<protein>
    <recommendedName>
        <fullName evidence="4">Immunoglobulin V-set domain-containing protein</fullName>
    </recommendedName>
</protein>
<dbReference type="Gene3D" id="2.60.40.10">
    <property type="entry name" value="Immunoglobulins"/>
    <property type="match status" value="1"/>
</dbReference>
<dbReference type="InterPro" id="IPR013783">
    <property type="entry name" value="Ig-like_fold"/>
</dbReference>